<dbReference type="Proteomes" id="UP000027153">
    <property type="component" value="Unassembled WGS sequence"/>
</dbReference>
<evidence type="ECO:0000313" key="3">
    <source>
        <dbReference type="Proteomes" id="UP000027153"/>
    </source>
</evidence>
<organism evidence="2 3">
    <name type="scientific">Candidatus Methanoperedens nitratireducens</name>
    <dbReference type="NCBI Taxonomy" id="1392998"/>
    <lineage>
        <taxon>Archaea</taxon>
        <taxon>Methanobacteriati</taxon>
        <taxon>Methanobacteriota</taxon>
        <taxon>Stenosarchaea group</taxon>
        <taxon>Methanomicrobia</taxon>
        <taxon>Methanosarcinales</taxon>
        <taxon>ANME-2 cluster</taxon>
        <taxon>Candidatus Methanoperedentaceae</taxon>
        <taxon>Candidatus Methanoperedens</taxon>
    </lineage>
</organism>
<proteinExistence type="predicted"/>
<reference evidence="2 3" key="1">
    <citation type="journal article" date="2013" name="Nature">
        <title>Anaerobic oxidation of methane coupled to nitrate reduction in a novel archaeal lineage.</title>
        <authorList>
            <person name="Haroon M.F."/>
            <person name="Hu S."/>
            <person name="Shi Y."/>
            <person name="Imelfort M."/>
            <person name="Keller J."/>
            <person name="Hugenholtz P."/>
            <person name="Yuan Z."/>
            <person name="Tyson G.W."/>
        </authorList>
    </citation>
    <scope>NUCLEOTIDE SEQUENCE [LARGE SCALE GENOMIC DNA]</scope>
    <source>
        <strain evidence="2 3">ANME-2d</strain>
    </source>
</reference>
<dbReference type="Pfam" id="PF13649">
    <property type="entry name" value="Methyltransf_25"/>
    <property type="match status" value="1"/>
</dbReference>
<dbReference type="InterPro" id="IPR029063">
    <property type="entry name" value="SAM-dependent_MTases_sf"/>
</dbReference>
<dbReference type="Gene3D" id="3.40.50.150">
    <property type="entry name" value="Vaccinia Virus protein VP39"/>
    <property type="match status" value="1"/>
</dbReference>
<keyword evidence="3" id="KW-1185">Reference proteome</keyword>
<protein>
    <recommendedName>
        <fullName evidence="1">Methyltransferase domain-containing protein</fullName>
    </recommendedName>
</protein>
<dbReference type="EMBL" id="JMIY01000007">
    <property type="protein sequence ID" value="KCZ71166.1"/>
    <property type="molecule type" value="Genomic_DNA"/>
</dbReference>
<comment type="caution">
    <text evidence="2">The sequence shown here is derived from an EMBL/GenBank/DDBJ whole genome shotgun (WGS) entry which is preliminary data.</text>
</comment>
<name>A0A062UVW2_9EURY</name>
<dbReference type="Gene3D" id="2.20.25.110">
    <property type="entry name" value="S-adenosyl-L-methionine-dependent methyltransferases"/>
    <property type="match status" value="1"/>
</dbReference>
<accession>A0A062UVW2</accession>
<dbReference type="RefSeq" id="WP_048093400.1">
    <property type="nucleotide sequence ID" value="NZ_JMIY01000007.1"/>
</dbReference>
<dbReference type="SUPFAM" id="SSF53335">
    <property type="entry name" value="S-adenosyl-L-methionine-dependent methyltransferases"/>
    <property type="match status" value="1"/>
</dbReference>
<feature type="domain" description="Methyltransferase" evidence="1">
    <location>
        <begin position="47"/>
        <end position="141"/>
    </location>
</feature>
<gene>
    <name evidence="2" type="ORF">ANME2D_03198</name>
</gene>
<dbReference type="AlphaFoldDB" id="A0A062UVW2"/>
<evidence type="ECO:0000313" key="2">
    <source>
        <dbReference type="EMBL" id="KCZ71166.1"/>
    </source>
</evidence>
<sequence length="240" mass="27890">MNIKEHYENHLANYYSWMFGDFNAKLNENQRFFQSHNIKPVSSKIAIDLGAGCGFQSIPLAKIGFEVKAIDFSKRLLDELKNKSNGLGIEAIENDILNFDAYSDCKPELIVCMGDTITHLDSLESVQKLIENNYEILFKNGKQVLTFRDLTFELKEEDRFIPVNSDNNRIFTCFLEYHPTYVKVFDIVYEREKGRWIQKISSYKKLIISQTEIKEYFEDTGFKIEFMGIENGLVTIIGTK</sequence>
<evidence type="ECO:0000259" key="1">
    <source>
        <dbReference type="Pfam" id="PF13649"/>
    </source>
</evidence>
<dbReference type="CDD" id="cd02440">
    <property type="entry name" value="AdoMet_MTases"/>
    <property type="match status" value="1"/>
</dbReference>
<dbReference type="OrthoDB" id="1018at2157"/>
<dbReference type="InterPro" id="IPR041698">
    <property type="entry name" value="Methyltransf_25"/>
</dbReference>